<feature type="compositionally biased region" description="Low complexity" evidence="7">
    <location>
        <begin position="723"/>
        <end position="734"/>
    </location>
</feature>
<feature type="region of interest" description="Disordered" evidence="7">
    <location>
        <begin position="784"/>
        <end position="808"/>
    </location>
</feature>
<gene>
    <name evidence="9" type="ORF">D9Q98_007621</name>
</gene>
<feature type="transmembrane region" description="Helical" evidence="8">
    <location>
        <begin position="491"/>
        <end position="512"/>
    </location>
</feature>
<comment type="subcellular location">
    <subcellularLocation>
        <location evidence="1">Endomembrane system</location>
        <topology evidence="1">Multi-pass membrane protein</topology>
    </subcellularLocation>
</comment>
<name>A0A9D4YVS6_CHLVU</name>
<feature type="transmembrane region" description="Helical" evidence="8">
    <location>
        <begin position="211"/>
        <end position="230"/>
    </location>
</feature>
<dbReference type="GO" id="GO:0005886">
    <property type="term" value="C:plasma membrane"/>
    <property type="evidence" value="ECO:0007669"/>
    <property type="project" value="TreeGrafter"/>
</dbReference>
<feature type="transmembrane region" description="Helical" evidence="8">
    <location>
        <begin position="543"/>
        <end position="560"/>
    </location>
</feature>
<dbReference type="GO" id="GO:0015853">
    <property type="term" value="P:adenine transport"/>
    <property type="evidence" value="ECO:0007669"/>
    <property type="project" value="TreeGrafter"/>
</dbReference>
<evidence type="ECO:0000256" key="3">
    <source>
        <dbReference type="ARBA" id="ARBA00022448"/>
    </source>
</evidence>
<feature type="compositionally biased region" description="Gly residues" evidence="7">
    <location>
        <begin position="711"/>
        <end position="722"/>
    </location>
</feature>
<reference evidence="9" key="1">
    <citation type="journal article" date="2019" name="Plant J.">
        <title>Chlorella vulgaris genome assembly and annotation reveals the molecular basis for metabolic acclimation to high light conditions.</title>
        <authorList>
            <person name="Cecchin M."/>
            <person name="Marcolungo L."/>
            <person name="Rossato M."/>
            <person name="Girolomoni L."/>
            <person name="Cosentino E."/>
            <person name="Cuine S."/>
            <person name="Li-Beisson Y."/>
            <person name="Delledonne M."/>
            <person name="Ballottari M."/>
        </authorList>
    </citation>
    <scope>NUCLEOTIDE SEQUENCE</scope>
    <source>
        <strain evidence="9">211/11P</strain>
    </source>
</reference>
<keyword evidence="4 8" id="KW-0812">Transmembrane</keyword>
<feature type="region of interest" description="Disordered" evidence="7">
    <location>
        <begin position="711"/>
        <end position="766"/>
    </location>
</feature>
<sequence length="1334" mass="137722">MSAEGSVESGAAEGRSPALERLFLSARHGVHTAANAAGRSASTAFNSAKESLESLRDSTHKTAGSLDKWAAAGVVGRTFRFKERSAKFTTELRAGLITFLMVSYILAVNPTILQTTGGTCDPQIVCSAGNFELLGPQCLANTNDPGAQACMMQLTRSLITATAASSLISTFFIGFFGNLPLALAPGIGITAYVSYQVVGQYGTGQITYEQAMTAVFVEGFIFIVLSITGVRGGIIKYMPKSIAMASSVGIGMLLAFTGLRSMGLIVFDSATLLTLGGCPASSRNYLYAFDQQVSAQTLANLTFSDFPPPATVYGCLSDNMRSPTMWLGIAGGFLMCILLYMGVKGSLILGIFFVTIISWIPGHSASYLGASSPISGGQQRLEFFREVVAAPTLSATGLAWDWSAFNDGKLWLALLTFLYIDLLDCTGTLLSMARLLDFNMPGFLSDSMEFPGQMWAFLSDGIGIVSGSMMGTTPLTVFIESAAGIEDGGRTGLTAVVVAFFFLVSLFFSPIIASIPPYATGPALVLVGTILLGHIAHIEWDDIGVAIPAFLTMVLMPFTYSVAYGVIAGLGSYVAIHAPFWAIDYARRRWWPATDSSDSPRSQRAIRRVKTGYHMRKTFGPHDDPPSRADSFVGGPWYDDSYRTQDSRRAGLPVSMLPNFAAAVAASAAANGGAAAAGATTGSVPNSVPHAGRGPVPSVVNMFFPDGSVRGGAAGSSRGGPPGSSAYGRSGSAGDVMPPPGPGQPLYRKSYSMHSPGRATDSGGVRNLVPPGLAHRLFNRSLTDMHGSTAQPSPANSSPRPMGRHTELVGSASPHRFRAGLGRQALGNHSSDGARPGLRPSLGMQRSRTFSHGVDELDHSDDLHLKHQSNSEHGGSMFKLFPDAPDLGSADSATLAGQTSASFRLFGDVEPLPLGSSRDLELSKSSSSFEPPRFRPSSEFKDGDRRGEAGRAEGDTADLSFGGTSPPSVPGTATAQAARQELGHGEEQVPAQQWLEDRRRGSSAYNSYAEESLQQQQQQGPHAAHTQSSASEPGAGISGPQALAAAMGAASGAAAAATGAAAAATGAAALGAAAAVTAVQSVAAAAAATATAATARMQRQWGGDEDAAQQQQGAAPGAGGIGGGLPPSSPAAGGAGSGEAEAEEEQVFRKLMRTLSSRSLHGAAPRSGGSADGGGSAASSVYGGSAARPASSLKSGSLAAAAAQLATVYRRDSFRQPSRSESGGEGSLGFSPAGGSPEARLPVLGASEPAASPPWAATAAGPQQQNQRRQQQQGEQQRPQPQQRPSPFEGGPAGGAPEGGEAASLQRRPSGSLGAGSAAYRRWSGAAPDLEHTE</sequence>
<evidence type="ECO:0000256" key="5">
    <source>
        <dbReference type="ARBA" id="ARBA00022989"/>
    </source>
</evidence>
<feature type="region of interest" description="Disordered" evidence="7">
    <location>
        <begin position="916"/>
        <end position="1058"/>
    </location>
</feature>
<proteinExistence type="inferred from homology"/>
<feature type="transmembrane region" description="Helical" evidence="8">
    <location>
        <begin position="412"/>
        <end position="435"/>
    </location>
</feature>
<dbReference type="OrthoDB" id="431212at2759"/>
<feature type="transmembrane region" description="Helical" evidence="8">
    <location>
        <begin position="455"/>
        <end position="479"/>
    </location>
</feature>
<dbReference type="InterPro" id="IPR045018">
    <property type="entry name" value="Azg-like"/>
</dbReference>
<feature type="compositionally biased region" description="Low complexity" evidence="7">
    <location>
        <begin position="1245"/>
        <end position="1285"/>
    </location>
</feature>
<reference evidence="9" key="2">
    <citation type="submission" date="2020-11" db="EMBL/GenBank/DDBJ databases">
        <authorList>
            <person name="Cecchin M."/>
            <person name="Marcolungo L."/>
            <person name="Rossato M."/>
            <person name="Girolomoni L."/>
            <person name="Cosentino E."/>
            <person name="Cuine S."/>
            <person name="Li-Beisson Y."/>
            <person name="Delledonne M."/>
            <person name="Ballottari M."/>
        </authorList>
    </citation>
    <scope>NUCLEOTIDE SEQUENCE</scope>
    <source>
        <strain evidence="9">211/11P</strain>
        <tissue evidence="9">Whole cell</tissue>
    </source>
</reference>
<dbReference type="PANTHER" id="PTHR43337:SF1">
    <property type="entry name" value="XANTHINE_URACIL PERMEASE C887.17-RELATED"/>
    <property type="match status" value="1"/>
</dbReference>
<keyword evidence="6 8" id="KW-0472">Membrane</keyword>
<feature type="transmembrane region" description="Helical" evidence="8">
    <location>
        <begin position="323"/>
        <end position="340"/>
    </location>
</feature>
<dbReference type="PANTHER" id="PTHR43337">
    <property type="entry name" value="XANTHINE/URACIL PERMEASE C887.17-RELATED"/>
    <property type="match status" value="1"/>
</dbReference>
<feature type="compositionally biased region" description="Low complexity" evidence="7">
    <location>
        <begin position="1177"/>
        <end position="1206"/>
    </location>
</feature>
<feature type="transmembrane region" description="Helical" evidence="8">
    <location>
        <begin position="347"/>
        <end position="368"/>
    </location>
</feature>
<feature type="compositionally biased region" description="Low complexity" evidence="7">
    <location>
        <begin position="1041"/>
        <end position="1058"/>
    </location>
</feature>
<dbReference type="GO" id="GO:0015854">
    <property type="term" value="P:guanine transport"/>
    <property type="evidence" value="ECO:0007669"/>
    <property type="project" value="TreeGrafter"/>
</dbReference>
<comment type="similarity">
    <text evidence="2">Belongs to the nucleobase:cation symporter-2 (NCS2) (TC 2.A.40) family. Azg-like subfamily.</text>
</comment>
<dbReference type="GO" id="GO:0005345">
    <property type="term" value="F:purine nucleobase transmembrane transporter activity"/>
    <property type="evidence" value="ECO:0007669"/>
    <property type="project" value="TreeGrafter"/>
</dbReference>
<feature type="compositionally biased region" description="Gly residues" evidence="7">
    <location>
        <begin position="1116"/>
        <end position="1125"/>
    </location>
</feature>
<accession>A0A9D4YVS6</accession>
<dbReference type="GO" id="GO:0012505">
    <property type="term" value="C:endomembrane system"/>
    <property type="evidence" value="ECO:0007669"/>
    <property type="project" value="UniProtKB-SubCell"/>
</dbReference>
<feature type="transmembrane region" description="Helical" evidence="8">
    <location>
        <begin position="242"/>
        <end position="267"/>
    </location>
</feature>
<evidence type="ECO:0000256" key="2">
    <source>
        <dbReference type="ARBA" id="ARBA00005697"/>
    </source>
</evidence>
<evidence type="ECO:0000313" key="9">
    <source>
        <dbReference type="EMBL" id="KAI3428803.1"/>
    </source>
</evidence>
<feature type="region of interest" description="Disordered" evidence="7">
    <location>
        <begin position="824"/>
        <end position="845"/>
    </location>
</feature>
<evidence type="ECO:0000256" key="7">
    <source>
        <dbReference type="SAM" id="MobiDB-lite"/>
    </source>
</evidence>
<feature type="compositionally biased region" description="Polar residues" evidence="7">
    <location>
        <begin position="962"/>
        <end position="977"/>
    </location>
</feature>
<dbReference type="EMBL" id="SIDB01000009">
    <property type="protein sequence ID" value="KAI3428803.1"/>
    <property type="molecule type" value="Genomic_DNA"/>
</dbReference>
<dbReference type="InterPro" id="IPR006043">
    <property type="entry name" value="NCS2"/>
</dbReference>
<evidence type="ECO:0000256" key="4">
    <source>
        <dbReference type="ARBA" id="ARBA00022692"/>
    </source>
</evidence>
<protein>
    <recommendedName>
        <fullName evidence="11">Adenine/guanine permease AZG1</fullName>
    </recommendedName>
</protein>
<evidence type="ECO:0008006" key="11">
    <source>
        <dbReference type="Google" id="ProtNLM"/>
    </source>
</evidence>
<organism evidence="9 10">
    <name type="scientific">Chlorella vulgaris</name>
    <name type="common">Green alga</name>
    <dbReference type="NCBI Taxonomy" id="3077"/>
    <lineage>
        <taxon>Eukaryota</taxon>
        <taxon>Viridiplantae</taxon>
        <taxon>Chlorophyta</taxon>
        <taxon>core chlorophytes</taxon>
        <taxon>Trebouxiophyceae</taxon>
        <taxon>Chlorellales</taxon>
        <taxon>Chlorellaceae</taxon>
        <taxon>Chlorella clade</taxon>
        <taxon>Chlorella</taxon>
    </lineage>
</organism>
<evidence type="ECO:0000256" key="6">
    <source>
        <dbReference type="ARBA" id="ARBA00023136"/>
    </source>
</evidence>
<evidence type="ECO:0000256" key="1">
    <source>
        <dbReference type="ARBA" id="ARBA00004127"/>
    </source>
</evidence>
<dbReference type="Pfam" id="PF00860">
    <property type="entry name" value="Xan_ur_permease"/>
    <property type="match status" value="2"/>
</dbReference>
<feature type="compositionally biased region" description="Polar residues" evidence="7">
    <location>
        <begin position="784"/>
        <end position="799"/>
    </location>
</feature>
<feature type="compositionally biased region" description="Basic and acidic residues" evidence="7">
    <location>
        <begin position="932"/>
        <end position="954"/>
    </location>
</feature>
<keyword evidence="3" id="KW-0813">Transport</keyword>
<keyword evidence="5 8" id="KW-1133">Transmembrane helix</keyword>
<keyword evidence="10" id="KW-1185">Reference proteome</keyword>
<feature type="region of interest" description="Disordered" evidence="7">
    <location>
        <begin position="1097"/>
        <end position="1334"/>
    </location>
</feature>
<feature type="transmembrane region" description="Helical" evidence="8">
    <location>
        <begin position="518"/>
        <end position="536"/>
    </location>
</feature>
<dbReference type="Proteomes" id="UP001055712">
    <property type="component" value="Unassembled WGS sequence"/>
</dbReference>
<evidence type="ECO:0000313" key="10">
    <source>
        <dbReference type="Proteomes" id="UP001055712"/>
    </source>
</evidence>
<comment type="caution">
    <text evidence="9">The sequence shown here is derived from an EMBL/GenBank/DDBJ whole genome shotgun (WGS) entry which is preliminary data.</text>
</comment>
<evidence type="ECO:0000256" key="8">
    <source>
        <dbReference type="SAM" id="Phobius"/>
    </source>
</evidence>